<proteinExistence type="predicted"/>
<dbReference type="EMBL" id="MU393425">
    <property type="protein sequence ID" value="KAI4870225.1"/>
    <property type="molecule type" value="Genomic_DNA"/>
</dbReference>
<protein>
    <submittedName>
        <fullName evidence="1">Uncharacterized protein</fullName>
    </submittedName>
</protein>
<organism evidence="1 2">
    <name type="scientific">Hypoxylon rubiginosum</name>
    <dbReference type="NCBI Taxonomy" id="110542"/>
    <lineage>
        <taxon>Eukaryota</taxon>
        <taxon>Fungi</taxon>
        <taxon>Dikarya</taxon>
        <taxon>Ascomycota</taxon>
        <taxon>Pezizomycotina</taxon>
        <taxon>Sordariomycetes</taxon>
        <taxon>Xylariomycetidae</taxon>
        <taxon>Xylariales</taxon>
        <taxon>Hypoxylaceae</taxon>
        <taxon>Hypoxylon</taxon>
    </lineage>
</organism>
<comment type="caution">
    <text evidence="1">The sequence shown here is derived from an EMBL/GenBank/DDBJ whole genome shotgun (WGS) entry which is preliminary data.</text>
</comment>
<name>A0ACB9ZG58_9PEZI</name>
<keyword evidence="2" id="KW-1185">Reference proteome</keyword>
<gene>
    <name evidence="1" type="ORF">F4820DRAFT_404358</name>
</gene>
<evidence type="ECO:0000313" key="1">
    <source>
        <dbReference type="EMBL" id="KAI4870225.1"/>
    </source>
</evidence>
<accession>A0ACB9ZG58</accession>
<reference evidence="1 2" key="1">
    <citation type="journal article" date="2022" name="New Phytol.">
        <title>Ecological generalism drives hyperdiversity of secondary metabolite gene clusters in xylarialean endophytes.</title>
        <authorList>
            <person name="Franco M.E.E."/>
            <person name="Wisecaver J.H."/>
            <person name="Arnold A.E."/>
            <person name="Ju Y.M."/>
            <person name="Slot J.C."/>
            <person name="Ahrendt S."/>
            <person name="Moore L.P."/>
            <person name="Eastman K.E."/>
            <person name="Scott K."/>
            <person name="Konkel Z."/>
            <person name="Mondo S.J."/>
            <person name="Kuo A."/>
            <person name="Hayes R.D."/>
            <person name="Haridas S."/>
            <person name="Andreopoulos B."/>
            <person name="Riley R."/>
            <person name="LaButti K."/>
            <person name="Pangilinan J."/>
            <person name="Lipzen A."/>
            <person name="Amirebrahimi M."/>
            <person name="Yan J."/>
            <person name="Adam C."/>
            <person name="Keymanesh K."/>
            <person name="Ng V."/>
            <person name="Louie K."/>
            <person name="Northen T."/>
            <person name="Drula E."/>
            <person name="Henrissat B."/>
            <person name="Hsieh H.M."/>
            <person name="Youens-Clark K."/>
            <person name="Lutzoni F."/>
            <person name="Miadlikowska J."/>
            <person name="Eastwood D.C."/>
            <person name="Hamelin R.C."/>
            <person name="Grigoriev I.V."/>
            <person name="U'Ren J.M."/>
        </authorList>
    </citation>
    <scope>NUCLEOTIDE SEQUENCE [LARGE SCALE GENOMIC DNA]</scope>
    <source>
        <strain evidence="1 2">CBS 119005</strain>
    </source>
</reference>
<sequence length="283" mass="32169">MPMPSVLSFGTGPWDLSYRFETSWLLPPFVLFIVRALMSLYAFATLLTNIGYECTHAELGGCEQAGDDFSFFTVLTYWGIAFYLLFASLHTFTYARYQVPLLDKWPRPLQALHSLFFTSVTTLPFLVTIVYWGLLYPYGRSWFPTVFGGWSNISAHAFNSLFALVEIFVSRVDPPPWIHALWLVVIMALYLALAYVTHATKGFYTYSFLDPGEVHSLVAAYVFGIGAATVIIFAIVKGVIWTRRWVTEEKLRQRGKFSQPRARAVESEEERGQEAGSDMVETK</sequence>
<evidence type="ECO:0000313" key="2">
    <source>
        <dbReference type="Proteomes" id="UP001497700"/>
    </source>
</evidence>
<dbReference type="Proteomes" id="UP001497700">
    <property type="component" value="Unassembled WGS sequence"/>
</dbReference>